<evidence type="ECO:0000256" key="2">
    <source>
        <dbReference type="RuleBase" id="RU363116"/>
    </source>
</evidence>
<dbReference type="InterPro" id="IPR005552">
    <property type="entry name" value="Scramblase"/>
</dbReference>
<keyword evidence="2" id="KW-0106">Calcium</keyword>
<dbReference type="OrthoDB" id="191150at2759"/>
<proteinExistence type="inferred from homology"/>
<protein>
    <recommendedName>
        <fullName evidence="2">Phospholipid scramblase</fullName>
    </recommendedName>
</protein>
<reference evidence="3" key="2">
    <citation type="submission" date="2020-12" db="EMBL/GenBank/DDBJ databases">
        <authorList>
            <person name="Kanost M."/>
        </authorList>
    </citation>
    <scope>NUCLEOTIDE SEQUENCE</scope>
</reference>
<dbReference type="PANTHER" id="PTHR23248">
    <property type="entry name" value="PHOSPHOLIPID SCRAMBLASE-RELATED"/>
    <property type="match status" value="1"/>
</dbReference>
<evidence type="ECO:0000313" key="3">
    <source>
        <dbReference type="EMBL" id="KAG6445986.1"/>
    </source>
</evidence>
<name>A0A922CH62_MANSE</name>
<accession>A0A922CH62</accession>
<dbReference type="SUPFAM" id="SSF54518">
    <property type="entry name" value="Tubby C-terminal domain-like"/>
    <property type="match status" value="1"/>
</dbReference>
<dbReference type="Proteomes" id="UP000791440">
    <property type="component" value="Unassembled WGS sequence"/>
</dbReference>
<comment type="caution">
    <text evidence="3">The sequence shown here is derived from an EMBL/GenBank/DDBJ whole genome shotgun (WGS) entry which is preliminary data.</text>
</comment>
<organism evidence="3 4">
    <name type="scientific">Manduca sexta</name>
    <name type="common">Tobacco hawkmoth</name>
    <name type="synonym">Tobacco hornworm</name>
    <dbReference type="NCBI Taxonomy" id="7130"/>
    <lineage>
        <taxon>Eukaryota</taxon>
        <taxon>Metazoa</taxon>
        <taxon>Ecdysozoa</taxon>
        <taxon>Arthropoda</taxon>
        <taxon>Hexapoda</taxon>
        <taxon>Insecta</taxon>
        <taxon>Pterygota</taxon>
        <taxon>Neoptera</taxon>
        <taxon>Endopterygota</taxon>
        <taxon>Lepidoptera</taxon>
        <taxon>Glossata</taxon>
        <taxon>Ditrysia</taxon>
        <taxon>Bombycoidea</taxon>
        <taxon>Sphingidae</taxon>
        <taxon>Sphinginae</taxon>
        <taxon>Sphingini</taxon>
        <taxon>Manduca</taxon>
    </lineage>
</organism>
<sequence length="199" mass="22794">MDPQQAPLGIRQLISLDRIKVRQKTTVFEGNKYVLMTPDEKVFMYAKEDAGALSVMLGGKNRAFHMDLLDTEHQNVVALRRPYTFGADKLEVRVCGQLASVVRQEHTFMKPVLNINDAQDRNIFRVKGPMNISGECDFRILTRDKKQVGVIRKVWGGFMREAFSQSDNFEIAFPLDLDVRIKAAIIGTCFLIDFLYFEK</sequence>
<evidence type="ECO:0000313" key="4">
    <source>
        <dbReference type="Proteomes" id="UP000791440"/>
    </source>
</evidence>
<dbReference type="EMBL" id="JH668327">
    <property type="protein sequence ID" value="KAG6445986.1"/>
    <property type="molecule type" value="Genomic_DNA"/>
</dbReference>
<comment type="similarity">
    <text evidence="1 2">Belongs to the phospholipid scramblase family.</text>
</comment>
<keyword evidence="2" id="KW-0564">Palmitate</keyword>
<reference evidence="3" key="1">
    <citation type="journal article" date="2016" name="Insect Biochem. Mol. Biol.">
        <title>Multifaceted biological insights from a draft genome sequence of the tobacco hornworm moth, Manduca sexta.</title>
        <authorList>
            <person name="Kanost M.R."/>
            <person name="Arrese E.L."/>
            <person name="Cao X."/>
            <person name="Chen Y.R."/>
            <person name="Chellapilla S."/>
            <person name="Goldsmith M.R."/>
            <person name="Grosse-Wilde E."/>
            <person name="Heckel D.G."/>
            <person name="Herndon N."/>
            <person name="Jiang H."/>
            <person name="Papanicolaou A."/>
            <person name="Qu J."/>
            <person name="Soulages J.L."/>
            <person name="Vogel H."/>
            <person name="Walters J."/>
            <person name="Waterhouse R.M."/>
            <person name="Ahn S.J."/>
            <person name="Almeida F.C."/>
            <person name="An C."/>
            <person name="Aqrawi P."/>
            <person name="Bretschneider A."/>
            <person name="Bryant W.B."/>
            <person name="Bucks S."/>
            <person name="Chao H."/>
            <person name="Chevignon G."/>
            <person name="Christen J.M."/>
            <person name="Clarke D.F."/>
            <person name="Dittmer N.T."/>
            <person name="Ferguson L.C.F."/>
            <person name="Garavelou S."/>
            <person name="Gordon K.H.J."/>
            <person name="Gunaratna R.T."/>
            <person name="Han Y."/>
            <person name="Hauser F."/>
            <person name="He Y."/>
            <person name="Heidel-Fischer H."/>
            <person name="Hirsh A."/>
            <person name="Hu Y."/>
            <person name="Jiang H."/>
            <person name="Kalra D."/>
            <person name="Klinner C."/>
            <person name="Konig C."/>
            <person name="Kovar C."/>
            <person name="Kroll A.R."/>
            <person name="Kuwar S.S."/>
            <person name="Lee S.L."/>
            <person name="Lehman R."/>
            <person name="Li K."/>
            <person name="Li Z."/>
            <person name="Liang H."/>
            <person name="Lovelace S."/>
            <person name="Lu Z."/>
            <person name="Mansfield J.H."/>
            <person name="McCulloch K.J."/>
            <person name="Mathew T."/>
            <person name="Morton B."/>
            <person name="Muzny D.M."/>
            <person name="Neunemann D."/>
            <person name="Ongeri F."/>
            <person name="Pauchet Y."/>
            <person name="Pu L.L."/>
            <person name="Pyrousis I."/>
            <person name="Rao X.J."/>
            <person name="Redding A."/>
            <person name="Roesel C."/>
            <person name="Sanchez-Gracia A."/>
            <person name="Schaack S."/>
            <person name="Shukla A."/>
            <person name="Tetreau G."/>
            <person name="Wang Y."/>
            <person name="Xiong G.H."/>
            <person name="Traut W."/>
            <person name="Walsh T.K."/>
            <person name="Worley K.C."/>
            <person name="Wu D."/>
            <person name="Wu W."/>
            <person name="Wu Y.Q."/>
            <person name="Zhang X."/>
            <person name="Zou Z."/>
            <person name="Zucker H."/>
            <person name="Briscoe A.D."/>
            <person name="Burmester T."/>
            <person name="Clem R.J."/>
            <person name="Feyereisen R."/>
            <person name="Grimmelikhuijzen C.J.P."/>
            <person name="Hamodrakas S.J."/>
            <person name="Hansson B.S."/>
            <person name="Huguet E."/>
            <person name="Jermiin L.S."/>
            <person name="Lan Q."/>
            <person name="Lehman H.K."/>
            <person name="Lorenzen M."/>
            <person name="Merzendorfer H."/>
            <person name="Michalopoulos I."/>
            <person name="Morton D.B."/>
            <person name="Muthukrishnan S."/>
            <person name="Oakeshott J.G."/>
            <person name="Palmer W."/>
            <person name="Park Y."/>
            <person name="Passarelli A.L."/>
            <person name="Rozas J."/>
            <person name="Schwartz L.M."/>
            <person name="Smith W."/>
            <person name="Southgate A."/>
            <person name="Vilcinskas A."/>
            <person name="Vogt R."/>
            <person name="Wang P."/>
            <person name="Werren J."/>
            <person name="Yu X.Q."/>
            <person name="Zhou J.J."/>
            <person name="Brown S.J."/>
            <person name="Scherer S.E."/>
            <person name="Richards S."/>
            <person name="Blissard G.W."/>
        </authorList>
    </citation>
    <scope>NUCLEOTIDE SEQUENCE</scope>
</reference>
<comment type="cofactor">
    <cofactor evidence="2">
        <name>Ca(2+)</name>
        <dbReference type="ChEBI" id="CHEBI:29108"/>
    </cofactor>
</comment>
<dbReference type="PANTHER" id="PTHR23248:SF4">
    <property type="entry name" value="PHOSPHOLIPID SCRAMBLASE"/>
    <property type="match status" value="1"/>
</dbReference>
<evidence type="ECO:0000256" key="1">
    <source>
        <dbReference type="ARBA" id="ARBA00005350"/>
    </source>
</evidence>
<keyword evidence="2" id="KW-0449">Lipoprotein</keyword>
<dbReference type="Pfam" id="PF03803">
    <property type="entry name" value="Scramblase"/>
    <property type="match status" value="1"/>
</dbReference>
<dbReference type="InterPro" id="IPR025659">
    <property type="entry name" value="Tubby-like_C"/>
</dbReference>
<dbReference type="AlphaFoldDB" id="A0A922CH62"/>
<comment type="function">
    <text evidence="2">May mediate accelerated ATP-independent bidirectional transbilayer migration of phospholipids upon binding calcium ions that results in a loss of phospholipid asymmetry in the plasma membrane.</text>
</comment>
<dbReference type="GO" id="GO:0017128">
    <property type="term" value="F:phospholipid scramblase activity"/>
    <property type="evidence" value="ECO:0007669"/>
    <property type="project" value="InterPro"/>
</dbReference>
<keyword evidence="4" id="KW-1185">Reference proteome</keyword>
<gene>
    <name evidence="3" type="ORF">O3G_MSEX004170</name>
</gene>
<dbReference type="GO" id="GO:0005886">
    <property type="term" value="C:plasma membrane"/>
    <property type="evidence" value="ECO:0007669"/>
    <property type="project" value="TreeGrafter"/>
</dbReference>